<name>A0A9W9SN06_9EURO</name>
<keyword evidence="10" id="KW-1185">Reference proteome</keyword>
<dbReference type="Pfam" id="PF00172">
    <property type="entry name" value="Zn_clus"/>
    <property type="match status" value="1"/>
</dbReference>
<dbReference type="SUPFAM" id="SSF57701">
    <property type="entry name" value="Zn2/Cys6 DNA-binding domain"/>
    <property type="match status" value="1"/>
</dbReference>
<evidence type="ECO:0000256" key="7">
    <source>
        <dbReference type="SAM" id="MobiDB-lite"/>
    </source>
</evidence>
<dbReference type="InterPro" id="IPR036864">
    <property type="entry name" value="Zn2-C6_fun-type_DNA-bd_sf"/>
</dbReference>
<dbReference type="AlphaFoldDB" id="A0A9W9SN06"/>
<dbReference type="EMBL" id="JAPZBS010000002">
    <property type="protein sequence ID" value="KAJ5381302.1"/>
    <property type="molecule type" value="Genomic_DNA"/>
</dbReference>
<dbReference type="Gene3D" id="4.10.240.10">
    <property type="entry name" value="Zn(2)-C6 fungal-type DNA-binding domain"/>
    <property type="match status" value="1"/>
</dbReference>
<keyword evidence="5" id="KW-0804">Transcription</keyword>
<evidence type="ECO:0000256" key="1">
    <source>
        <dbReference type="ARBA" id="ARBA00022723"/>
    </source>
</evidence>
<comment type="caution">
    <text evidence="9">The sequence shown here is derived from an EMBL/GenBank/DDBJ whole genome shotgun (WGS) entry which is preliminary data.</text>
</comment>
<keyword evidence="3" id="KW-0805">Transcription regulation</keyword>
<protein>
    <recommendedName>
        <fullName evidence="8">Zn(2)-C6 fungal-type domain-containing protein</fullName>
    </recommendedName>
</protein>
<dbReference type="PROSITE" id="PS00463">
    <property type="entry name" value="ZN2_CY6_FUNGAL_1"/>
    <property type="match status" value="1"/>
</dbReference>
<evidence type="ECO:0000256" key="2">
    <source>
        <dbReference type="ARBA" id="ARBA00022833"/>
    </source>
</evidence>
<keyword evidence="2" id="KW-0862">Zinc</keyword>
<dbReference type="GO" id="GO:0008270">
    <property type="term" value="F:zinc ion binding"/>
    <property type="evidence" value="ECO:0007669"/>
    <property type="project" value="InterPro"/>
</dbReference>
<evidence type="ECO:0000256" key="5">
    <source>
        <dbReference type="ARBA" id="ARBA00023163"/>
    </source>
</evidence>
<reference evidence="9" key="1">
    <citation type="submission" date="2022-11" db="EMBL/GenBank/DDBJ databases">
        <authorList>
            <person name="Petersen C."/>
        </authorList>
    </citation>
    <scope>NUCLEOTIDE SEQUENCE</scope>
    <source>
        <strain evidence="9">IBT 29864</strain>
    </source>
</reference>
<dbReference type="Proteomes" id="UP001147782">
    <property type="component" value="Unassembled WGS sequence"/>
</dbReference>
<evidence type="ECO:0000256" key="4">
    <source>
        <dbReference type="ARBA" id="ARBA00023125"/>
    </source>
</evidence>
<evidence type="ECO:0000256" key="3">
    <source>
        <dbReference type="ARBA" id="ARBA00023015"/>
    </source>
</evidence>
<keyword evidence="6" id="KW-0539">Nucleus</keyword>
<keyword evidence="1" id="KW-0479">Metal-binding</keyword>
<sequence>MRTSRYATSRQKACQQCSNAKAKCDRQNSGCTRCRQRGLPCVYRQAGPSEEYTLSSSSTTNDERETHSPVSMPDDFVSSLHEGNMDSWHLVPPTPLASRNASHTTGETPIPMAQSLSESRTISSLGDTPEFLDFSGLNLCCPINVDEIPTRWMNSYIPIPGKKVKTYPLGVLDFMTKILKAYAGAATRGRRLAFIHPTQMTDQQANSPLSTCLSLVRICENPLPGSEHAAMTVLQREMGNIIEQHTTYKNDLTLLSGFQAYLIYFLVLYFRLGESLNRLRSDTDDFIRQALINLQTIAHSASRQGLICVADQHKTRPRWEEWIVAEAKRRTLYAMYLFDGILASRDNLPIFLGTELRGLPIAASKYLWGATDRGDWERQYNLYLAEWSELGPTIDELWPIPDDMDELSIVKRRDRVDRWLEDVDEFGTMLYAVTVCTHGG</sequence>
<organism evidence="9 10">
    <name type="scientific">Penicillium cataractarum</name>
    <dbReference type="NCBI Taxonomy" id="2100454"/>
    <lineage>
        <taxon>Eukaryota</taxon>
        <taxon>Fungi</taxon>
        <taxon>Dikarya</taxon>
        <taxon>Ascomycota</taxon>
        <taxon>Pezizomycotina</taxon>
        <taxon>Eurotiomycetes</taxon>
        <taxon>Eurotiomycetidae</taxon>
        <taxon>Eurotiales</taxon>
        <taxon>Aspergillaceae</taxon>
        <taxon>Penicillium</taxon>
    </lineage>
</organism>
<feature type="region of interest" description="Disordered" evidence="7">
    <location>
        <begin position="50"/>
        <end position="71"/>
    </location>
</feature>
<gene>
    <name evidence="9" type="ORF">N7496_003730</name>
</gene>
<dbReference type="InterPro" id="IPR001138">
    <property type="entry name" value="Zn2Cys6_DnaBD"/>
</dbReference>
<dbReference type="GO" id="GO:0003677">
    <property type="term" value="F:DNA binding"/>
    <property type="evidence" value="ECO:0007669"/>
    <property type="project" value="UniProtKB-KW"/>
</dbReference>
<dbReference type="RefSeq" id="XP_056558873.1">
    <property type="nucleotide sequence ID" value="XM_056696661.1"/>
</dbReference>
<keyword evidence="4" id="KW-0238">DNA-binding</keyword>
<evidence type="ECO:0000256" key="6">
    <source>
        <dbReference type="ARBA" id="ARBA00023242"/>
    </source>
</evidence>
<dbReference type="OrthoDB" id="2441642at2759"/>
<reference evidence="9" key="2">
    <citation type="journal article" date="2023" name="IMA Fungus">
        <title>Comparative genomic study of the Penicillium genus elucidates a diverse pangenome and 15 lateral gene transfer events.</title>
        <authorList>
            <person name="Petersen C."/>
            <person name="Sorensen T."/>
            <person name="Nielsen M.R."/>
            <person name="Sondergaard T.E."/>
            <person name="Sorensen J.L."/>
            <person name="Fitzpatrick D.A."/>
            <person name="Frisvad J.C."/>
            <person name="Nielsen K.L."/>
        </authorList>
    </citation>
    <scope>NUCLEOTIDE SEQUENCE</scope>
    <source>
        <strain evidence="9">IBT 29864</strain>
    </source>
</reference>
<dbReference type="CDD" id="cd00067">
    <property type="entry name" value="GAL4"/>
    <property type="match status" value="1"/>
</dbReference>
<feature type="domain" description="Zn(2)-C6 fungal-type" evidence="8">
    <location>
        <begin position="13"/>
        <end position="43"/>
    </location>
</feature>
<dbReference type="PANTHER" id="PTHR47660:SF3">
    <property type="entry name" value="FINGER DOMAIN PROTEIN, PUTATIVE (AFU_ORTHOLOGUE AFUA_4G03310)-RELATED"/>
    <property type="match status" value="1"/>
</dbReference>
<dbReference type="SMART" id="SM00066">
    <property type="entry name" value="GAL4"/>
    <property type="match status" value="1"/>
</dbReference>
<evidence type="ECO:0000259" key="8">
    <source>
        <dbReference type="PROSITE" id="PS50048"/>
    </source>
</evidence>
<dbReference type="PANTHER" id="PTHR47660">
    <property type="entry name" value="TRANSCRIPTION FACTOR WITH C2H2 AND ZN(2)-CYS(6) DNA BINDING DOMAIN (EUROFUNG)-RELATED-RELATED"/>
    <property type="match status" value="1"/>
</dbReference>
<dbReference type="GO" id="GO:0000981">
    <property type="term" value="F:DNA-binding transcription factor activity, RNA polymerase II-specific"/>
    <property type="evidence" value="ECO:0007669"/>
    <property type="project" value="InterPro"/>
</dbReference>
<dbReference type="PROSITE" id="PS50048">
    <property type="entry name" value="ZN2_CY6_FUNGAL_2"/>
    <property type="match status" value="1"/>
</dbReference>
<evidence type="ECO:0000313" key="9">
    <source>
        <dbReference type="EMBL" id="KAJ5381302.1"/>
    </source>
</evidence>
<dbReference type="GeneID" id="81435838"/>
<dbReference type="PRINTS" id="PR00755">
    <property type="entry name" value="AFLATOXINBRP"/>
</dbReference>
<accession>A0A9W9SN06</accession>
<evidence type="ECO:0000313" key="10">
    <source>
        <dbReference type="Proteomes" id="UP001147782"/>
    </source>
</evidence>
<proteinExistence type="predicted"/>